<keyword evidence="2" id="KW-0503">Monooxygenase</keyword>
<dbReference type="RefSeq" id="WP_189476943.1">
    <property type="nucleotide sequence ID" value="NZ_BMYM01000001.1"/>
</dbReference>
<organism evidence="2 3">
    <name type="scientific">Parahalioglobus pacificus</name>
    <dbReference type="NCBI Taxonomy" id="930806"/>
    <lineage>
        <taxon>Bacteria</taxon>
        <taxon>Pseudomonadati</taxon>
        <taxon>Pseudomonadota</taxon>
        <taxon>Gammaproteobacteria</taxon>
        <taxon>Cellvibrionales</taxon>
        <taxon>Halieaceae</taxon>
        <taxon>Parahalioglobus</taxon>
    </lineage>
</organism>
<dbReference type="InterPro" id="IPR051209">
    <property type="entry name" value="FAD-bind_Monooxygenase_sf"/>
</dbReference>
<evidence type="ECO:0000259" key="1">
    <source>
        <dbReference type="Pfam" id="PF07992"/>
    </source>
</evidence>
<keyword evidence="3" id="KW-1185">Reference proteome</keyword>
<gene>
    <name evidence="2" type="ORF">GCM10007053_15980</name>
</gene>
<dbReference type="PRINTS" id="PR00469">
    <property type="entry name" value="PNDRDTASEII"/>
</dbReference>
<sequence>MKDRNLRVVVLGAGMAGMLATIKLREAGFDQLALYEKADNVGGTWRENTYPGLTCDVPSHHYTYTFERNPGWTRHLPPGVEVQGYFQHVFAKYGLAEVTRFGEEVTEACFDNGRWHLRCRSGLEDEADIVIAATGVLHHPRLPAIDGIDSFRGALFHSARWDHSVTLEGKRVGVIGNGSTGVQIISALAGKVEHLVHFQRTAQWIMPVENGHFSPEERQAFEDPAVLEEAMDFAGYNASVDAYTQAIIDEESEGAKGIAAACFGNLEQSVTDPDLREKLRPDHKPLCKRLVFSPDYYQAIQHPQSQLVTEDIASIEEDGIRTQDGVLHELDVIVFATGFDASAFMRPITVTGRDGKSLDAFWADHPKAYYAISMPDFPNFFMLNGPNGPVGNFSLIDIAEHQWHYIAQLIEKISAGDADELCCKAEALRDFEQRRTEAARETVWFKGGCTSWYLDSRGIPASWPWTYSTFVDAMNEPQWADFELR</sequence>
<dbReference type="InterPro" id="IPR023753">
    <property type="entry name" value="FAD/NAD-binding_dom"/>
</dbReference>
<dbReference type="Pfam" id="PF07992">
    <property type="entry name" value="Pyr_redox_2"/>
    <property type="match status" value="1"/>
</dbReference>
<keyword evidence="2" id="KW-0560">Oxidoreductase</keyword>
<protein>
    <submittedName>
        <fullName evidence="2">Monooxygenase</fullName>
    </submittedName>
</protein>
<evidence type="ECO:0000313" key="2">
    <source>
        <dbReference type="EMBL" id="GHD32161.1"/>
    </source>
</evidence>
<feature type="domain" description="FAD/NAD(P)-binding" evidence="1">
    <location>
        <begin position="7"/>
        <end position="220"/>
    </location>
</feature>
<name>A0A918XHZ0_9GAMM</name>
<dbReference type="InterPro" id="IPR036188">
    <property type="entry name" value="FAD/NAD-bd_sf"/>
</dbReference>
<dbReference type="EMBL" id="BMYM01000001">
    <property type="protein sequence ID" value="GHD32161.1"/>
    <property type="molecule type" value="Genomic_DNA"/>
</dbReference>
<dbReference type="Proteomes" id="UP000644693">
    <property type="component" value="Unassembled WGS sequence"/>
</dbReference>
<dbReference type="SUPFAM" id="SSF51905">
    <property type="entry name" value="FAD/NAD(P)-binding domain"/>
    <property type="match status" value="1"/>
</dbReference>
<dbReference type="PANTHER" id="PTHR42877:SF4">
    <property type="entry name" value="FAD_NAD(P)-BINDING DOMAIN-CONTAINING PROTEIN-RELATED"/>
    <property type="match status" value="1"/>
</dbReference>
<dbReference type="PANTHER" id="PTHR42877">
    <property type="entry name" value="L-ORNITHINE N(5)-MONOOXYGENASE-RELATED"/>
    <property type="match status" value="1"/>
</dbReference>
<evidence type="ECO:0000313" key="3">
    <source>
        <dbReference type="Proteomes" id="UP000644693"/>
    </source>
</evidence>
<dbReference type="GO" id="GO:0004497">
    <property type="term" value="F:monooxygenase activity"/>
    <property type="evidence" value="ECO:0007669"/>
    <property type="project" value="UniProtKB-KW"/>
</dbReference>
<dbReference type="AlphaFoldDB" id="A0A918XHZ0"/>
<dbReference type="Gene3D" id="3.50.50.60">
    <property type="entry name" value="FAD/NAD(P)-binding domain"/>
    <property type="match status" value="2"/>
</dbReference>
<accession>A0A918XHZ0</accession>
<dbReference type="PRINTS" id="PR00368">
    <property type="entry name" value="FADPNR"/>
</dbReference>
<proteinExistence type="predicted"/>
<reference evidence="2" key="2">
    <citation type="submission" date="2020-09" db="EMBL/GenBank/DDBJ databases">
        <authorList>
            <person name="Sun Q."/>
            <person name="Kim S."/>
        </authorList>
    </citation>
    <scope>NUCLEOTIDE SEQUENCE</scope>
    <source>
        <strain evidence="2">KCTC 23430</strain>
    </source>
</reference>
<reference evidence="2" key="1">
    <citation type="journal article" date="2014" name="Int. J. Syst. Evol. Microbiol.">
        <title>Complete genome sequence of Corynebacterium casei LMG S-19264T (=DSM 44701T), isolated from a smear-ripened cheese.</title>
        <authorList>
            <consortium name="US DOE Joint Genome Institute (JGI-PGF)"/>
            <person name="Walter F."/>
            <person name="Albersmeier A."/>
            <person name="Kalinowski J."/>
            <person name="Ruckert C."/>
        </authorList>
    </citation>
    <scope>NUCLEOTIDE SEQUENCE</scope>
    <source>
        <strain evidence="2">KCTC 23430</strain>
    </source>
</reference>
<comment type="caution">
    <text evidence="2">The sequence shown here is derived from an EMBL/GenBank/DDBJ whole genome shotgun (WGS) entry which is preliminary data.</text>
</comment>